<evidence type="ECO:0000256" key="3">
    <source>
        <dbReference type="ARBA" id="ARBA00022519"/>
    </source>
</evidence>
<accession>A0ABP7KCC9</accession>
<dbReference type="PANTHER" id="PTHR30606:SF10">
    <property type="entry name" value="PHOSPHATIDYLINOSITOL MANNOSIDE ACYLTRANSFERASE"/>
    <property type="match status" value="1"/>
</dbReference>
<reference evidence="8" key="1">
    <citation type="journal article" date="2019" name="Int. J. Syst. Evol. Microbiol.">
        <title>The Global Catalogue of Microorganisms (GCM) 10K type strain sequencing project: providing services to taxonomists for standard genome sequencing and annotation.</title>
        <authorList>
            <consortium name="The Broad Institute Genomics Platform"/>
            <consortium name="The Broad Institute Genome Sequencing Center for Infectious Disease"/>
            <person name="Wu L."/>
            <person name="Ma J."/>
        </authorList>
    </citation>
    <scope>NUCLEOTIDE SEQUENCE [LARGE SCALE GENOMIC DNA]</scope>
    <source>
        <strain evidence="8">JCM 17190</strain>
    </source>
</reference>
<gene>
    <name evidence="7" type="ORF">GCM10022404_23220</name>
</gene>
<dbReference type="InterPro" id="IPR004960">
    <property type="entry name" value="LipA_acyltrans"/>
</dbReference>
<dbReference type="Proteomes" id="UP001399917">
    <property type="component" value="Unassembled WGS sequence"/>
</dbReference>
<name>A0ABP7KCC9_9RHOB</name>
<dbReference type="Pfam" id="PF03279">
    <property type="entry name" value="Lip_A_acyltrans"/>
    <property type="match status" value="1"/>
</dbReference>
<dbReference type="PANTHER" id="PTHR30606">
    <property type="entry name" value="LIPID A BIOSYNTHESIS LAUROYL ACYLTRANSFERASE"/>
    <property type="match status" value="1"/>
</dbReference>
<evidence type="ECO:0000313" key="8">
    <source>
        <dbReference type="Proteomes" id="UP001399917"/>
    </source>
</evidence>
<evidence type="ECO:0000256" key="4">
    <source>
        <dbReference type="ARBA" id="ARBA00022679"/>
    </source>
</evidence>
<sequence length="316" mass="35193">MKRSDRDGTVIEGSRAHWVENLVTRGLLSMVLALPYRWRVPFMGWLMSRVVGPLAGYNKRVRANLNFVHPELDEAAVSRLAREVTDNAGRTMIEIYSGREFIERMKDVEFRGAGAEQLFAARDAGRPVVLVTGHFGNYDVPRAALNARGYPLGALYNPMKNPFFNAHYERTIATIAEPLFARGLGGYGRMLRYLAQGNMVGILIDLHVKTAPYMDFFGKPARTALSAGEMAIKYDALLVPIYGVRGADGLSFHVEVEAPIEKGSAEEMTQALNDSLAAIVARHMGQWFWIHRRWKPDQYPPEIAAQVAGEQKKGGA</sequence>
<organism evidence="7 8">
    <name type="scientific">Celeribacter arenosi</name>
    <dbReference type="NCBI Taxonomy" id="792649"/>
    <lineage>
        <taxon>Bacteria</taxon>
        <taxon>Pseudomonadati</taxon>
        <taxon>Pseudomonadota</taxon>
        <taxon>Alphaproteobacteria</taxon>
        <taxon>Rhodobacterales</taxon>
        <taxon>Roseobacteraceae</taxon>
        <taxon>Celeribacter</taxon>
    </lineage>
</organism>
<keyword evidence="6 7" id="KW-0012">Acyltransferase</keyword>
<dbReference type="CDD" id="cd07984">
    <property type="entry name" value="LPLAT_LABLAT-like"/>
    <property type="match status" value="1"/>
</dbReference>
<keyword evidence="3" id="KW-0997">Cell inner membrane</keyword>
<comment type="caution">
    <text evidence="7">The sequence shown here is derived from an EMBL/GenBank/DDBJ whole genome shotgun (WGS) entry which is preliminary data.</text>
</comment>
<dbReference type="GO" id="GO:0016746">
    <property type="term" value="F:acyltransferase activity"/>
    <property type="evidence" value="ECO:0007669"/>
    <property type="project" value="UniProtKB-KW"/>
</dbReference>
<comment type="subcellular location">
    <subcellularLocation>
        <location evidence="1">Cell inner membrane</location>
    </subcellularLocation>
</comment>
<keyword evidence="4" id="KW-0808">Transferase</keyword>
<keyword evidence="2" id="KW-1003">Cell membrane</keyword>
<evidence type="ECO:0000256" key="6">
    <source>
        <dbReference type="ARBA" id="ARBA00023315"/>
    </source>
</evidence>
<evidence type="ECO:0000256" key="2">
    <source>
        <dbReference type="ARBA" id="ARBA00022475"/>
    </source>
</evidence>
<evidence type="ECO:0000256" key="5">
    <source>
        <dbReference type="ARBA" id="ARBA00023136"/>
    </source>
</evidence>
<keyword evidence="5" id="KW-0472">Membrane</keyword>
<keyword evidence="8" id="KW-1185">Reference proteome</keyword>
<proteinExistence type="predicted"/>
<evidence type="ECO:0000313" key="7">
    <source>
        <dbReference type="EMBL" id="GAA3872718.1"/>
    </source>
</evidence>
<protein>
    <submittedName>
        <fullName evidence="7">Lysophospholipid acyltransferase family protein</fullName>
    </submittedName>
</protein>
<dbReference type="EMBL" id="BAABDF010000007">
    <property type="protein sequence ID" value="GAA3872718.1"/>
    <property type="molecule type" value="Genomic_DNA"/>
</dbReference>
<evidence type="ECO:0000256" key="1">
    <source>
        <dbReference type="ARBA" id="ARBA00004533"/>
    </source>
</evidence>